<evidence type="ECO:0000313" key="10">
    <source>
        <dbReference type="EMBL" id="KAL3232471.1"/>
    </source>
</evidence>
<name>A0ABR4NV43_9SACH</name>
<keyword evidence="8" id="KW-0539">Nucleus</keyword>
<feature type="compositionally biased region" description="Polar residues" evidence="9">
    <location>
        <begin position="145"/>
        <end position="156"/>
    </location>
</feature>
<evidence type="ECO:0000256" key="6">
    <source>
        <dbReference type="ARBA" id="ARBA00022553"/>
    </source>
</evidence>
<dbReference type="InterPro" id="IPR040309">
    <property type="entry name" value="Naf1"/>
</dbReference>
<dbReference type="InterPro" id="IPR038664">
    <property type="entry name" value="Gar1/Naf1_Cbf5-bd_sf"/>
</dbReference>
<protein>
    <recommendedName>
        <fullName evidence="3">H/ACA ribonucleoprotein complex non-core subunit NAF1</fullName>
    </recommendedName>
</protein>
<keyword evidence="7" id="KW-0694">RNA-binding</keyword>
<proteinExistence type="inferred from homology"/>
<dbReference type="Proteomes" id="UP001623330">
    <property type="component" value="Unassembled WGS sequence"/>
</dbReference>
<dbReference type="EMBL" id="JBEVYD010000005">
    <property type="protein sequence ID" value="KAL3232471.1"/>
    <property type="molecule type" value="Genomic_DNA"/>
</dbReference>
<feature type="compositionally biased region" description="Acidic residues" evidence="9">
    <location>
        <begin position="326"/>
        <end position="342"/>
    </location>
</feature>
<evidence type="ECO:0000256" key="8">
    <source>
        <dbReference type="ARBA" id="ARBA00023242"/>
    </source>
</evidence>
<reference evidence="10 11" key="1">
    <citation type="submission" date="2024-05" db="EMBL/GenBank/DDBJ databases">
        <title>Long read based assembly of the Candida bracarensis genome reveals expanded adhesin content.</title>
        <authorList>
            <person name="Marcet-Houben M."/>
            <person name="Ksiezopolska E."/>
            <person name="Gabaldon T."/>
        </authorList>
    </citation>
    <scope>NUCLEOTIDE SEQUENCE [LARGE SCALE GENOMIC DNA]</scope>
    <source>
        <strain evidence="10 11">CBM6</strain>
    </source>
</reference>
<comment type="similarity">
    <text evidence="2">Belongs to the NAF1 family.</text>
</comment>
<feature type="compositionally biased region" description="Polar residues" evidence="9">
    <location>
        <begin position="430"/>
        <end position="445"/>
    </location>
</feature>
<comment type="subcellular location">
    <subcellularLocation>
        <location evidence="1">Nucleus</location>
    </subcellularLocation>
</comment>
<comment type="caution">
    <text evidence="10">The sequence shown here is derived from an EMBL/GenBank/DDBJ whole genome shotgun (WGS) entry which is preliminary data.</text>
</comment>
<feature type="compositionally biased region" description="Polar residues" evidence="9">
    <location>
        <begin position="359"/>
        <end position="377"/>
    </location>
</feature>
<dbReference type="GO" id="GO:1990904">
    <property type="term" value="C:ribonucleoprotein complex"/>
    <property type="evidence" value="ECO:0007669"/>
    <property type="project" value="UniProtKB-KW"/>
</dbReference>
<evidence type="ECO:0000256" key="5">
    <source>
        <dbReference type="ARBA" id="ARBA00022552"/>
    </source>
</evidence>
<dbReference type="InterPro" id="IPR009000">
    <property type="entry name" value="Transl_B-barrel_sf"/>
</dbReference>
<evidence type="ECO:0000256" key="4">
    <source>
        <dbReference type="ARBA" id="ARBA00022517"/>
    </source>
</evidence>
<dbReference type="Pfam" id="PF04410">
    <property type="entry name" value="Gar1"/>
    <property type="match status" value="1"/>
</dbReference>
<feature type="region of interest" description="Disordered" evidence="9">
    <location>
        <begin position="1"/>
        <end position="200"/>
    </location>
</feature>
<evidence type="ECO:0000256" key="9">
    <source>
        <dbReference type="SAM" id="MobiDB-lite"/>
    </source>
</evidence>
<feature type="region of interest" description="Disordered" evidence="9">
    <location>
        <begin position="326"/>
        <end position="445"/>
    </location>
</feature>
<keyword evidence="10" id="KW-0687">Ribonucleoprotein</keyword>
<dbReference type="SUPFAM" id="SSF50447">
    <property type="entry name" value="Translation proteins"/>
    <property type="match status" value="1"/>
</dbReference>
<evidence type="ECO:0000313" key="11">
    <source>
        <dbReference type="Proteomes" id="UP001623330"/>
    </source>
</evidence>
<feature type="compositionally biased region" description="Acidic residues" evidence="9">
    <location>
        <begin position="158"/>
        <end position="175"/>
    </location>
</feature>
<gene>
    <name evidence="10" type="ORF">RNJ44_04387</name>
</gene>
<dbReference type="Gene3D" id="2.40.10.230">
    <property type="entry name" value="Probable tRNA pseudouridine synthase domain"/>
    <property type="match status" value="1"/>
</dbReference>
<dbReference type="PANTHER" id="PTHR31633">
    <property type="entry name" value="H/ACA RIBONUCLEOPROTEIN COMPLEX NON-CORE SUBUNIT NAF1"/>
    <property type="match status" value="1"/>
</dbReference>
<feature type="region of interest" description="Disordered" evidence="9">
    <location>
        <begin position="589"/>
        <end position="633"/>
    </location>
</feature>
<dbReference type="InterPro" id="IPR007504">
    <property type="entry name" value="H/ACA_rnp_Gar1/Naf1"/>
</dbReference>
<evidence type="ECO:0000256" key="7">
    <source>
        <dbReference type="ARBA" id="ARBA00022884"/>
    </source>
</evidence>
<feature type="compositionally biased region" description="Basic and acidic residues" evidence="9">
    <location>
        <begin position="20"/>
        <end position="76"/>
    </location>
</feature>
<evidence type="ECO:0000256" key="3">
    <source>
        <dbReference type="ARBA" id="ARBA00021438"/>
    </source>
</evidence>
<accession>A0ABR4NV43</accession>
<keyword evidence="4" id="KW-0690">Ribosome biogenesis</keyword>
<evidence type="ECO:0000256" key="2">
    <source>
        <dbReference type="ARBA" id="ARBA00009801"/>
    </source>
</evidence>
<feature type="compositionally biased region" description="Polar residues" evidence="9">
    <location>
        <begin position="410"/>
        <end position="419"/>
    </location>
</feature>
<feature type="compositionally biased region" description="Basic and acidic residues" evidence="9">
    <location>
        <begin position="420"/>
        <end position="429"/>
    </location>
</feature>
<keyword evidence="5" id="KW-0698">rRNA processing</keyword>
<keyword evidence="6" id="KW-0597">Phosphoprotein</keyword>
<feature type="compositionally biased region" description="Polar residues" evidence="9">
    <location>
        <begin position="108"/>
        <end position="137"/>
    </location>
</feature>
<keyword evidence="11" id="KW-1185">Reference proteome</keyword>
<dbReference type="PANTHER" id="PTHR31633:SF1">
    <property type="entry name" value="H_ACA RIBONUCLEOPROTEIN COMPLEX NON-CORE SUBUNIT NAF1"/>
    <property type="match status" value="1"/>
</dbReference>
<feature type="compositionally biased region" description="Low complexity" evidence="9">
    <location>
        <begin position="589"/>
        <end position="612"/>
    </location>
</feature>
<organism evidence="10 11">
    <name type="scientific">Nakaseomyces bracarensis</name>
    <dbReference type="NCBI Taxonomy" id="273131"/>
    <lineage>
        <taxon>Eukaryota</taxon>
        <taxon>Fungi</taxon>
        <taxon>Dikarya</taxon>
        <taxon>Ascomycota</taxon>
        <taxon>Saccharomycotina</taxon>
        <taxon>Saccharomycetes</taxon>
        <taxon>Saccharomycetales</taxon>
        <taxon>Saccharomycetaceae</taxon>
        <taxon>Nakaseomyces</taxon>
    </lineage>
</organism>
<sequence length="633" mass="71653">MSEDLFSKALENPDQNLDLKLNDDVKIDSEVRDTNKSETNDKVPEIKDTEKVEKDDKDEMAEKDTQDEMEKKKEDQPPVSVAQPCNEKIDMSDELTTVSSKKKGVDSPTETDGNTNGHKTEQSNESEINSDDSISNKIDTKDITSEVSETGFTSYVSEDSDEPETSSDSSSDDNEISNMEDHDSDMEEPSNTEPIRSKNEMLQDITADLPEDYKIDEKATIMPIGKIKSLIDDNFIITADISGEKRVLEEGSIFCLEDKTPLGVLREVFGPLQSPYYRVGITSKLKGKKEPKDYLELSVFIVLKDVHWIDTFELKKIKGSDASNMFDEELPEEEQEFSDDEKEAMYKKHKKQKKRGGNERNNNQNFKRPKNETSVSVAQMKVPVGMTKSSGYTSRSSREGKSKTPAGRSDAQNVTQRTPTTDRKIDNIPEQHSNGRQPQPSVTKQTNQHYFGSVQQNMQNIAESPHVVQHHITYPNIPNSQFMPNQFQPPNPAMFQFAPQFQMAAMSPVRGGPPTSMSPPPPYGNVNMYSSPQPQFIPMNHPQMPIMPGTQPNIGQQAYQLHQILMQQQQQQQQQQSPHMPHHQMLPQHLAPQHMPPQNIQQPQIPPQHMQQSRIPPFHYGDNRPPSNQTNGH</sequence>
<evidence type="ECO:0000256" key="1">
    <source>
        <dbReference type="ARBA" id="ARBA00004123"/>
    </source>
</evidence>